<keyword evidence="4" id="KW-1185">Reference proteome</keyword>
<dbReference type="InterPro" id="IPR029057">
    <property type="entry name" value="PRTase-like"/>
</dbReference>
<reference evidence="3 4" key="2">
    <citation type="submission" date="2016-06" db="EMBL/GenBank/DDBJ databases">
        <authorList>
            <person name="Rodrigo-Torres L."/>
            <person name="Arahal D.R."/>
        </authorList>
    </citation>
    <scope>NUCLEOTIDE SEQUENCE [LARGE SCALE GENOMIC DNA]</scope>
    <source>
        <strain evidence="3 4">CECT 5116</strain>
    </source>
</reference>
<dbReference type="Gene3D" id="3.40.50.2020">
    <property type="match status" value="1"/>
</dbReference>
<name>A0A1C3JMB6_9GAMM</name>
<comment type="similarity">
    <text evidence="1">Belongs to the ComF/GntX family.</text>
</comment>
<evidence type="ECO:0000313" key="4">
    <source>
        <dbReference type="Proteomes" id="UP000092840"/>
    </source>
</evidence>
<dbReference type="Proteomes" id="UP000092871">
    <property type="component" value="Unassembled WGS sequence"/>
</dbReference>
<dbReference type="CDD" id="cd06223">
    <property type="entry name" value="PRTases_typeI"/>
    <property type="match status" value="1"/>
</dbReference>
<dbReference type="Proteomes" id="UP000092840">
    <property type="component" value="Unassembled WGS sequence"/>
</dbReference>
<evidence type="ECO:0000313" key="2">
    <source>
        <dbReference type="EMBL" id="SBT16251.1"/>
    </source>
</evidence>
<gene>
    <name evidence="2" type="ORF">MGA5115_00331</name>
    <name evidence="3" type="ORF">MGA5116_01892</name>
</gene>
<evidence type="ECO:0000256" key="1">
    <source>
        <dbReference type="ARBA" id="ARBA00008007"/>
    </source>
</evidence>
<organism evidence="2 5">
    <name type="scientific">Marinomonas gallaica</name>
    <dbReference type="NCBI Taxonomy" id="1806667"/>
    <lineage>
        <taxon>Bacteria</taxon>
        <taxon>Pseudomonadati</taxon>
        <taxon>Pseudomonadota</taxon>
        <taxon>Gammaproteobacteria</taxon>
        <taxon>Oceanospirillales</taxon>
        <taxon>Oceanospirillaceae</taxon>
        <taxon>Marinomonas</taxon>
    </lineage>
</organism>
<dbReference type="EMBL" id="FLRB01000012">
    <property type="protein sequence ID" value="SBT21299.1"/>
    <property type="molecule type" value="Genomic_DNA"/>
</dbReference>
<dbReference type="PANTHER" id="PTHR47505:SF1">
    <property type="entry name" value="DNA UTILIZATION PROTEIN YHGH"/>
    <property type="match status" value="1"/>
</dbReference>
<dbReference type="AlphaFoldDB" id="A0A1C3JMB6"/>
<proteinExistence type="inferred from homology"/>
<sequence length="239" mass="26957">MNHPYLSTTLINKVYKRLFLNQCYVCGFKQEGCLCSSCTTFLKRNDHCCDRCASPTLSPLALCGECQKEPPSFSKAIAPFEYEGLCRALITKAKFENQPHLLRPLISQLADHILQQNQPIPKLWSHVPTATSSLIERGFCQTEFMSQLLLKHLRCYHPDLKIELITIERIKANQAQHTLAKRERHKLTHKHFYVPQTPSESVLLIDDVITTGSTVNACAKALTLSGAPNVTVWALARTP</sequence>
<protein>
    <submittedName>
        <fullName evidence="2">DNA utilization protein GntX</fullName>
    </submittedName>
</protein>
<dbReference type="InterPro" id="IPR051910">
    <property type="entry name" value="ComF/GntX_DNA_util-trans"/>
</dbReference>
<evidence type="ECO:0000313" key="3">
    <source>
        <dbReference type="EMBL" id="SBT21299.1"/>
    </source>
</evidence>
<reference evidence="2 5" key="1">
    <citation type="submission" date="2016-06" db="EMBL/GenBank/DDBJ databases">
        <authorList>
            <person name="Kjaerup R.B."/>
            <person name="Dalgaard T.S."/>
            <person name="Juul-Madsen H.R."/>
        </authorList>
    </citation>
    <scope>NUCLEOTIDE SEQUENCE [LARGE SCALE GENOMIC DNA]</scope>
    <source>
        <strain evidence="2 5">CECT 5115</strain>
    </source>
</reference>
<accession>A0A1C3JMB6</accession>
<evidence type="ECO:0000313" key="5">
    <source>
        <dbReference type="Proteomes" id="UP000092871"/>
    </source>
</evidence>
<dbReference type="InterPro" id="IPR000836">
    <property type="entry name" value="PRTase_dom"/>
</dbReference>
<dbReference type="SUPFAM" id="SSF53271">
    <property type="entry name" value="PRTase-like"/>
    <property type="match status" value="1"/>
</dbReference>
<dbReference type="PANTHER" id="PTHR47505">
    <property type="entry name" value="DNA UTILIZATION PROTEIN YHGH"/>
    <property type="match status" value="1"/>
</dbReference>
<dbReference type="EMBL" id="FLRA01000002">
    <property type="protein sequence ID" value="SBT16251.1"/>
    <property type="molecule type" value="Genomic_DNA"/>
</dbReference>